<proteinExistence type="predicted"/>
<evidence type="ECO:0000313" key="2">
    <source>
        <dbReference type="Proteomes" id="UP000294650"/>
    </source>
</evidence>
<dbReference type="EMBL" id="SMAN01000007">
    <property type="protein sequence ID" value="TCT23411.1"/>
    <property type="molecule type" value="Genomic_DNA"/>
</dbReference>
<protein>
    <recommendedName>
        <fullName evidence="3">Phr family secreted Rap phosphatase inhibitor</fullName>
    </recommendedName>
</protein>
<evidence type="ECO:0000313" key="1">
    <source>
        <dbReference type="EMBL" id="TCT23411.1"/>
    </source>
</evidence>
<accession>A0A4R3N554</accession>
<sequence>MKGLVKWLGILTVVLGLTFSPGHVQDYADSLTGEVSTQNDPGDAGIG</sequence>
<keyword evidence="2" id="KW-1185">Reference proteome</keyword>
<reference evidence="1 2" key="1">
    <citation type="submission" date="2019-03" db="EMBL/GenBank/DDBJ databases">
        <title>Genomic Encyclopedia of Type Strains, Phase IV (KMG-IV): sequencing the most valuable type-strain genomes for metagenomic binning, comparative biology and taxonomic classification.</title>
        <authorList>
            <person name="Goeker M."/>
        </authorList>
    </citation>
    <scope>NUCLEOTIDE SEQUENCE [LARGE SCALE GENOMIC DNA]</scope>
    <source>
        <strain evidence="1 2">DSM 25894</strain>
    </source>
</reference>
<dbReference type="Proteomes" id="UP000294650">
    <property type="component" value="Unassembled WGS sequence"/>
</dbReference>
<organism evidence="1 2">
    <name type="scientific">Melghiribacillus thermohalophilus</name>
    <dbReference type="NCBI Taxonomy" id="1324956"/>
    <lineage>
        <taxon>Bacteria</taxon>
        <taxon>Bacillati</taxon>
        <taxon>Bacillota</taxon>
        <taxon>Bacilli</taxon>
        <taxon>Bacillales</taxon>
        <taxon>Bacillaceae</taxon>
        <taxon>Melghiribacillus</taxon>
    </lineage>
</organism>
<name>A0A4R3N554_9BACI</name>
<evidence type="ECO:0008006" key="3">
    <source>
        <dbReference type="Google" id="ProtNLM"/>
    </source>
</evidence>
<comment type="caution">
    <text evidence="1">The sequence shown here is derived from an EMBL/GenBank/DDBJ whole genome shotgun (WGS) entry which is preliminary data.</text>
</comment>
<dbReference type="AlphaFoldDB" id="A0A4R3N554"/>
<gene>
    <name evidence="1" type="ORF">EDD68_107125</name>
</gene>
<dbReference type="RefSeq" id="WP_165902098.1">
    <property type="nucleotide sequence ID" value="NZ_SMAN01000007.1"/>
</dbReference>